<dbReference type="GO" id="GO:0005509">
    <property type="term" value="F:calcium ion binding"/>
    <property type="evidence" value="ECO:0007669"/>
    <property type="project" value="InterPro"/>
</dbReference>
<keyword evidence="4" id="KW-1185">Reference proteome</keyword>
<keyword evidence="1" id="KW-0106">Calcium</keyword>
<accession>A0A0G4EX88</accession>
<evidence type="ECO:0000259" key="2">
    <source>
        <dbReference type="PROSITE" id="PS50222"/>
    </source>
</evidence>
<dbReference type="OrthoDB" id="26525at2759"/>
<name>A0A0G4EX88_VITBC</name>
<dbReference type="SUPFAM" id="SSF47473">
    <property type="entry name" value="EF-hand"/>
    <property type="match status" value="1"/>
</dbReference>
<sequence>MLARGVSACVRKISPGASSLLLSGGRATQSSAPPLPHAHRTYNYWANQKLTRYDNTETKAWKEQFANLGKYTDDELTAWRNAFDQFDPDHDGYISQADLQKFPTFTVEKAHLIKDYDRDRNNLIDFGEFVDAMFAVDVQSLKLDFSGFDSVDIQLEFDKYAVQDLDSGGRKHISLDGVKSLMNEKEFTVVTDSDAHQLMANMDVSKDGVIDIDDFKNWITAKA</sequence>
<feature type="domain" description="EF-hand" evidence="2">
    <location>
        <begin position="74"/>
        <end position="109"/>
    </location>
</feature>
<dbReference type="Gene3D" id="1.10.238.10">
    <property type="entry name" value="EF-hand"/>
    <property type="match status" value="2"/>
</dbReference>
<gene>
    <name evidence="3" type="ORF">Vbra_13969</name>
</gene>
<reference evidence="3 4" key="1">
    <citation type="submission" date="2014-11" db="EMBL/GenBank/DDBJ databases">
        <authorList>
            <person name="Zhu J."/>
            <person name="Qi W."/>
            <person name="Song R."/>
        </authorList>
    </citation>
    <scope>NUCLEOTIDE SEQUENCE [LARGE SCALE GENOMIC DNA]</scope>
</reference>
<dbReference type="EMBL" id="CDMY01000346">
    <property type="protein sequence ID" value="CEM03617.1"/>
    <property type="molecule type" value="Genomic_DNA"/>
</dbReference>
<dbReference type="Proteomes" id="UP000041254">
    <property type="component" value="Unassembled WGS sequence"/>
</dbReference>
<dbReference type="InterPro" id="IPR018247">
    <property type="entry name" value="EF_Hand_1_Ca_BS"/>
</dbReference>
<dbReference type="AlphaFoldDB" id="A0A0G4EX88"/>
<dbReference type="VEuPathDB" id="CryptoDB:Vbra_13969"/>
<dbReference type="PhylomeDB" id="A0A0G4EX88"/>
<evidence type="ECO:0000313" key="3">
    <source>
        <dbReference type="EMBL" id="CEM03617.1"/>
    </source>
</evidence>
<dbReference type="PROSITE" id="PS00018">
    <property type="entry name" value="EF_HAND_1"/>
    <property type="match status" value="3"/>
</dbReference>
<dbReference type="Pfam" id="PF13499">
    <property type="entry name" value="EF-hand_7"/>
    <property type="match status" value="1"/>
</dbReference>
<dbReference type="SMART" id="SM00054">
    <property type="entry name" value="EFh"/>
    <property type="match status" value="3"/>
</dbReference>
<evidence type="ECO:0000313" key="4">
    <source>
        <dbReference type="Proteomes" id="UP000041254"/>
    </source>
</evidence>
<evidence type="ECO:0000256" key="1">
    <source>
        <dbReference type="ARBA" id="ARBA00022837"/>
    </source>
</evidence>
<dbReference type="InParanoid" id="A0A0G4EX88"/>
<feature type="domain" description="EF-hand" evidence="2">
    <location>
        <begin position="112"/>
        <end position="139"/>
    </location>
</feature>
<dbReference type="OMA" id="YWAESTK"/>
<dbReference type="InterPro" id="IPR011992">
    <property type="entry name" value="EF-hand-dom_pair"/>
</dbReference>
<organism evidence="3 4">
    <name type="scientific">Vitrella brassicaformis (strain CCMP3155)</name>
    <dbReference type="NCBI Taxonomy" id="1169540"/>
    <lineage>
        <taxon>Eukaryota</taxon>
        <taxon>Sar</taxon>
        <taxon>Alveolata</taxon>
        <taxon>Colpodellida</taxon>
        <taxon>Vitrellaceae</taxon>
        <taxon>Vitrella</taxon>
    </lineage>
</organism>
<dbReference type="InterPro" id="IPR002048">
    <property type="entry name" value="EF_hand_dom"/>
</dbReference>
<proteinExistence type="predicted"/>
<protein>
    <recommendedName>
        <fullName evidence="2">EF-hand domain-containing protein</fullName>
    </recommendedName>
</protein>
<feature type="domain" description="EF-hand" evidence="2">
    <location>
        <begin position="190"/>
        <end position="223"/>
    </location>
</feature>
<dbReference type="PROSITE" id="PS50222">
    <property type="entry name" value="EF_HAND_2"/>
    <property type="match status" value="3"/>
</dbReference>